<evidence type="ECO:0000313" key="4">
    <source>
        <dbReference type="Proteomes" id="UP001642484"/>
    </source>
</evidence>
<keyword evidence="4" id="KW-1185">Reference proteome</keyword>
<dbReference type="Gene3D" id="1.10.238.10">
    <property type="entry name" value="EF-hand"/>
    <property type="match status" value="1"/>
</dbReference>
<organism evidence="3 4">
    <name type="scientific">Durusdinium trenchii</name>
    <dbReference type="NCBI Taxonomy" id="1381693"/>
    <lineage>
        <taxon>Eukaryota</taxon>
        <taxon>Sar</taxon>
        <taxon>Alveolata</taxon>
        <taxon>Dinophyceae</taxon>
        <taxon>Suessiales</taxon>
        <taxon>Symbiodiniaceae</taxon>
        <taxon>Durusdinium</taxon>
    </lineage>
</organism>
<dbReference type="EMBL" id="CAXAMN010018890">
    <property type="protein sequence ID" value="CAK9053297.1"/>
    <property type="molecule type" value="Genomic_DNA"/>
</dbReference>
<dbReference type="PROSITE" id="PS50222">
    <property type="entry name" value="EF_HAND_2"/>
    <property type="match status" value="1"/>
</dbReference>
<dbReference type="InterPro" id="IPR002048">
    <property type="entry name" value="EF_hand_dom"/>
</dbReference>
<comment type="caution">
    <text evidence="3">The sequence shown here is derived from an EMBL/GenBank/DDBJ whole genome shotgun (WGS) entry which is preliminary data.</text>
</comment>
<dbReference type="SUPFAM" id="SSF47473">
    <property type="entry name" value="EF-hand"/>
    <property type="match status" value="1"/>
</dbReference>
<evidence type="ECO:0000259" key="2">
    <source>
        <dbReference type="PROSITE" id="PS50222"/>
    </source>
</evidence>
<keyword evidence="1" id="KW-0106">Calcium</keyword>
<proteinExistence type="predicted"/>
<dbReference type="Proteomes" id="UP001642484">
    <property type="component" value="Unassembled WGS sequence"/>
</dbReference>
<sequence>MASFREKQWCKKGDLNQVLLNKESMDEVRRMCKVLAPFFAHYDANGDNAIDFEEFRMIFKDGLLGAGQDDLERSKDVGALAAMVDLRAHVMRGGCSRKRFLELAGDFTSWSFRRLARRLDGNLATERLDL</sequence>
<dbReference type="InterPro" id="IPR018247">
    <property type="entry name" value="EF_Hand_1_Ca_BS"/>
</dbReference>
<feature type="domain" description="EF-hand" evidence="2">
    <location>
        <begin position="38"/>
        <end position="65"/>
    </location>
</feature>
<name>A0ABP0MRG3_9DINO</name>
<reference evidence="3 4" key="1">
    <citation type="submission" date="2024-02" db="EMBL/GenBank/DDBJ databases">
        <authorList>
            <person name="Chen Y."/>
            <person name="Shah S."/>
            <person name="Dougan E. K."/>
            <person name="Thang M."/>
            <person name="Chan C."/>
        </authorList>
    </citation>
    <scope>NUCLEOTIDE SEQUENCE [LARGE SCALE GENOMIC DNA]</scope>
</reference>
<protein>
    <recommendedName>
        <fullName evidence="2">EF-hand domain-containing protein</fullName>
    </recommendedName>
</protein>
<evidence type="ECO:0000313" key="3">
    <source>
        <dbReference type="EMBL" id="CAK9053297.1"/>
    </source>
</evidence>
<accession>A0ABP0MRG3</accession>
<dbReference type="InterPro" id="IPR011992">
    <property type="entry name" value="EF-hand-dom_pair"/>
</dbReference>
<evidence type="ECO:0000256" key="1">
    <source>
        <dbReference type="ARBA" id="ARBA00022837"/>
    </source>
</evidence>
<gene>
    <name evidence="3" type="ORF">CCMP2556_LOCUS26795</name>
</gene>
<dbReference type="PROSITE" id="PS00018">
    <property type="entry name" value="EF_HAND_1"/>
    <property type="match status" value="1"/>
</dbReference>